<comment type="caution">
    <text evidence="1">The sequence shown here is derived from an EMBL/GenBank/DDBJ whole genome shotgun (WGS) entry which is preliminary data.</text>
</comment>
<dbReference type="AlphaFoldDB" id="A0A9X3SGD5"/>
<dbReference type="PANTHER" id="PTHR35399:SF4">
    <property type="entry name" value="MEMBRANE PROTEIN"/>
    <property type="match status" value="1"/>
</dbReference>
<protein>
    <submittedName>
        <fullName evidence="1">PhoX family protein</fullName>
    </submittedName>
</protein>
<dbReference type="InterPro" id="IPR008557">
    <property type="entry name" value="PhoX"/>
</dbReference>
<dbReference type="RefSeq" id="WP_270026707.1">
    <property type="nucleotide sequence ID" value="NZ_JAPDDP010000034.1"/>
</dbReference>
<proteinExistence type="predicted"/>
<dbReference type="InterPro" id="IPR006311">
    <property type="entry name" value="TAT_signal"/>
</dbReference>
<organism evidence="1 2">
    <name type="scientific">Solirubrobacter phytolaccae</name>
    <dbReference type="NCBI Taxonomy" id="1404360"/>
    <lineage>
        <taxon>Bacteria</taxon>
        <taxon>Bacillati</taxon>
        <taxon>Actinomycetota</taxon>
        <taxon>Thermoleophilia</taxon>
        <taxon>Solirubrobacterales</taxon>
        <taxon>Solirubrobacteraceae</taxon>
        <taxon>Solirubrobacter</taxon>
    </lineage>
</organism>
<dbReference type="Pfam" id="PF05787">
    <property type="entry name" value="PhoX"/>
    <property type="match status" value="1"/>
</dbReference>
<dbReference type="PANTHER" id="PTHR35399">
    <property type="entry name" value="SLR8030 PROTEIN"/>
    <property type="match status" value="1"/>
</dbReference>
<sequence length="503" mass="53912">METGFDRRTFLVRTGGGLMSLGALERLVARDARAQEGRGGGAQPYGPLRRTRDQRGVEVLALPAGFTYVTFSHSGSKMADGNPTPLALDGMGSFPGGRRRGHHGTDLVRLVRNSEDRNPAGTVGGLLGDRTKAYDPTGYGGTSTLVYDERRRVLVEDFVSLNGTIVNCAGGISYRGKYWLTGEESVGGPEASDATQRFAKRHGYLFQTPVDRDPGELRPGVPIKAAGRFSHEAAAVDQRTGIVYETEDPGSGVGGGFYRYTPKRPDDLAAGGTLDMLAIQGRPQIDLRQGRRRGERLPVSWVRIEDPDPAVMGIADPRSTFNQGWAKGGAKFNRLEGCWEDDSTIFFVSTSGGDAKNGDVNTDGYAEGFGQVWAYRAEHRGGGTLTLVYESPSGAECDSPDNLTVTPRGGLIACEDDASSALVDTHPLAPGIEHVNRLIGITPRGQAFELAVNVLNGSELAGVSFSPSGRTLFFNLFGRARFDEDPVEGMTCAVTGPWHRGPL</sequence>
<dbReference type="Proteomes" id="UP001147653">
    <property type="component" value="Unassembled WGS sequence"/>
</dbReference>
<dbReference type="PROSITE" id="PS51318">
    <property type="entry name" value="TAT"/>
    <property type="match status" value="1"/>
</dbReference>
<gene>
    <name evidence="1" type="ORF">OJ997_18690</name>
</gene>
<reference evidence="1" key="1">
    <citation type="submission" date="2022-10" db="EMBL/GenBank/DDBJ databases">
        <title>The WGS of Solirubrobacter phytolaccae KCTC 29190.</title>
        <authorList>
            <person name="Jiang Z."/>
        </authorList>
    </citation>
    <scope>NUCLEOTIDE SEQUENCE</scope>
    <source>
        <strain evidence="1">KCTC 29190</strain>
    </source>
</reference>
<name>A0A9X3SGD5_9ACTN</name>
<dbReference type="EMBL" id="JAPDDP010000034">
    <property type="protein sequence ID" value="MDA0182342.1"/>
    <property type="molecule type" value="Genomic_DNA"/>
</dbReference>
<keyword evidence="2" id="KW-1185">Reference proteome</keyword>
<accession>A0A9X3SGD5</accession>
<evidence type="ECO:0000313" key="1">
    <source>
        <dbReference type="EMBL" id="MDA0182342.1"/>
    </source>
</evidence>
<evidence type="ECO:0000313" key="2">
    <source>
        <dbReference type="Proteomes" id="UP001147653"/>
    </source>
</evidence>